<evidence type="ECO:0000259" key="10">
    <source>
        <dbReference type="PROSITE" id="PS51085"/>
    </source>
</evidence>
<dbReference type="InterPro" id="IPR012675">
    <property type="entry name" value="Beta-grasp_dom_sf"/>
</dbReference>
<dbReference type="GO" id="GO:0008860">
    <property type="term" value="F:ferredoxin-NAD+ reductase activity"/>
    <property type="evidence" value="ECO:0007669"/>
    <property type="project" value="UniProtKB-EC"/>
</dbReference>
<dbReference type="CDD" id="cd06215">
    <property type="entry name" value="FNR_iron_sulfur_binding_1"/>
    <property type="match status" value="1"/>
</dbReference>
<keyword evidence="12" id="KW-0223">Dioxygenase</keyword>
<keyword evidence="7" id="KW-0408">Iron</keyword>
<keyword evidence="8" id="KW-0411">Iron-sulfur</keyword>
<dbReference type="GO" id="GO:0051537">
    <property type="term" value="F:2 iron, 2 sulfur cluster binding"/>
    <property type="evidence" value="ECO:0007669"/>
    <property type="project" value="UniProtKB-KW"/>
</dbReference>
<organism evidence="12 13">
    <name type="scientific">Rhizobium leguminosarum</name>
    <dbReference type="NCBI Taxonomy" id="384"/>
    <lineage>
        <taxon>Bacteria</taxon>
        <taxon>Pseudomonadati</taxon>
        <taxon>Pseudomonadota</taxon>
        <taxon>Alphaproteobacteria</taxon>
        <taxon>Hyphomicrobiales</taxon>
        <taxon>Rhizobiaceae</taxon>
        <taxon>Rhizobium/Agrobacterium group</taxon>
        <taxon>Rhizobium</taxon>
    </lineage>
</organism>
<dbReference type="InterPro" id="IPR017938">
    <property type="entry name" value="Riboflavin_synthase-like_b-brl"/>
</dbReference>
<dbReference type="CDD" id="cd00207">
    <property type="entry name" value="fer2"/>
    <property type="match status" value="1"/>
</dbReference>
<evidence type="ECO:0000256" key="3">
    <source>
        <dbReference type="ARBA" id="ARBA00022714"/>
    </source>
</evidence>
<dbReference type="InterPro" id="IPR001041">
    <property type="entry name" value="2Fe-2S_ferredoxin-type"/>
</dbReference>
<comment type="cofactor">
    <cofactor evidence="1">
        <name>FAD</name>
        <dbReference type="ChEBI" id="CHEBI:57692"/>
    </cofactor>
</comment>
<dbReference type="PRINTS" id="PR00406">
    <property type="entry name" value="CYTB5RDTASE"/>
</dbReference>
<dbReference type="InterPro" id="IPR008333">
    <property type="entry name" value="Cbr1-like_FAD-bd_dom"/>
</dbReference>
<evidence type="ECO:0000256" key="5">
    <source>
        <dbReference type="ARBA" id="ARBA00022827"/>
    </source>
</evidence>
<evidence type="ECO:0000256" key="7">
    <source>
        <dbReference type="ARBA" id="ARBA00023004"/>
    </source>
</evidence>
<feature type="domain" description="FAD-binding FR-type" evidence="11">
    <location>
        <begin position="34"/>
        <end position="137"/>
    </location>
</feature>
<dbReference type="Pfam" id="PF00175">
    <property type="entry name" value="NAD_binding_1"/>
    <property type="match status" value="1"/>
</dbReference>
<dbReference type="PANTHER" id="PTHR47354:SF6">
    <property type="entry name" value="NADH OXIDOREDUCTASE HCR"/>
    <property type="match status" value="1"/>
</dbReference>
<dbReference type="InterPro" id="IPR039261">
    <property type="entry name" value="FNR_nucleotide-bd"/>
</dbReference>
<dbReference type="InterPro" id="IPR050415">
    <property type="entry name" value="MRET"/>
</dbReference>
<keyword evidence="2" id="KW-0285">Flavoprotein</keyword>
<dbReference type="AlphaFoldDB" id="A0AAE2SZ54"/>
<dbReference type="InterPro" id="IPR006058">
    <property type="entry name" value="2Fe2S_fd_BS"/>
</dbReference>
<dbReference type="GO" id="GO:0051213">
    <property type="term" value="F:dioxygenase activity"/>
    <property type="evidence" value="ECO:0007669"/>
    <property type="project" value="UniProtKB-KW"/>
</dbReference>
<protein>
    <submittedName>
        <fullName evidence="12">3-phenylpropionate/trans-cinnamate dioxygenase ferredoxin reductase subunit</fullName>
        <ecNumber evidence="12">1.18.1.3</ecNumber>
    </submittedName>
</protein>
<dbReference type="Gene3D" id="2.40.30.10">
    <property type="entry name" value="Translation factors"/>
    <property type="match status" value="1"/>
</dbReference>
<dbReference type="InterPro" id="IPR036010">
    <property type="entry name" value="2Fe-2S_ferredoxin-like_sf"/>
</dbReference>
<dbReference type="InterPro" id="IPR001433">
    <property type="entry name" value="OxRdtase_FAD/NAD-bd"/>
</dbReference>
<dbReference type="Pfam" id="PF00970">
    <property type="entry name" value="FAD_binding_6"/>
    <property type="match status" value="1"/>
</dbReference>
<evidence type="ECO:0000256" key="6">
    <source>
        <dbReference type="ARBA" id="ARBA00023002"/>
    </source>
</evidence>
<reference evidence="12 13" key="1">
    <citation type="submission" date="2020-08" db="EMBL/GenBank/DDBJ databases">
        <title>Genomic Encyclopedia of Type Strains, Phase IV (KMG-V): Genome sequencing to study the core and pangenomes of soil and plant-associated prokaryotes.</title>
        <authorList>
            <person name="Whitman W."/>
        </authorList>
    </citation>
    <scope>NUCLEOTIDE SEQUENCE [LARGE SCALE GENOMIC DNA]</scope>
    <source>
        <strain evidence="12 13">SEMIA 415</strain>
    </source>
</reference>
<dbReference type="PROSITE" id="PS51085">
    <property type="entry name" value="2FE2S_FER_2"/>
    <property type="match status" value="1"/>
</dbReference>
<dbReference type="GO" id="GO:0046872">
    <property type="term" value="F:metal ion binding"/>
    <property type="evidence" value="ECO:0007669"/>
    <property type="project" value="UniProtKB-KW"/>
</dbReference>
<dbReference type="PROSITE" id="PS00197">
    <property type="entry name" value="2FE2S_FER_1"/>
    <property type="match status" value="1"/>
</dbReference>
<evidence type="ECO:0000313" key="13">
    <source>
        <dbReference type="Proteomes" id="UP000538507"/>
    </source>
</evidence>
<dbReference type="Proteomes" id="UP000538507">
    <property type="component" value="Unassembled WGS sequence"/>
</dbReference>
<dbReference type="InterPro" id="IPR017927">
    <property type="entry name" value="FAD-bd_FR_type"/>
</dbReference>
<dbReference type="PANTHER" id="PTHR47354">
    <property type="entry name" value="NADH OXIDOREDUCTASE HCR"/>
    <property type="match status" value="1"/>
</dbReference>
<dbReference type="PROSITE" id="PS51384">
    <property type="entry name" value="FAD_FR"/>
    <property type="match status" value="1"/>
</dbReference>
<dbReference type="EC" id="1.18.1.3" evidence="12"/>
<dbReference type="Gene3D" id="3.10.20.30">
    <property type="match status" value="1"/>
</dbReference>
<comment type="caution">
    <text evidence="12">The sequence shown here is derived from an EMBL/GenBank/DDBJ whole genome shotgun (WGS) entry which is preliminary data.</text>
</comment>
<accession>A0AAE2SZ54</accession>
<dbReference type="SUPFAM" id="SSF52343">
    <property type="entry name" value="Ferredoxin reductase-like, C-terminal NADP-linked domain"/>
    <property type="match status" value="1"/>
</dbReference>
<dbReference type="Pfam" id="PF00111">
    <property type="entry name" value="Fer2"/>
    <property type="match status" value="1"/>
</dbReference>
<evidence type="ECO:0000313" key="12">
    <source>
        <dbReference type="EMBL" id="MBB4293757.1"/>
    </source>
</evidence>
<keyword evidence="6 12" id="KW-0560">Oxidoreductase</keyword>
<keyword evidence="3" id="KW-0001">2Fe-2S</keyword>
<feature type="domain" description="2Fe-2S ferredoxin-type" evidence="10">
    <location>
        <begin position="291"/>
        <end position="375"/>
    </location>
</feature>
<comment type="similarity">
    <text evidence="9">In the N-terminal section; belongs to the FAD-binding oxidoreductase type 6 family.</text>
</comment>
<dbReference type="EMBL" id="JACIGO010000011">
    <property type="protein sequence ID" value="MBB4293757.1"/>
    <property type="molecule type" value="Genomic_DNA"/>
</dbReference>
<sequence length="375" mass="40613">MLLQHGMSNGCAHMDIKVAHRADMPLDRAYWNPDTDTELLCIDVHPETPDVKTFTFVSRDGKHIAFTAGQYFAFDIDAGDATETRCYSLSSSPLRTNAISVTVKRVPGGKVSNWLHDHLAPGATVQASGPLGQFVRPTRPNQKYLFLSGGSGITPVMSMARELADTALPVDVIFLHASRTPGDLVFRNELASLATKLKGFRLYFLPETLTGETSWSGLHGRISRDLFKLIVPDLTERVILCCGPAPFMAAARTISADLGVPPENYIEESFDPAAIDDAPPPMTDEAVLAPFKVEFAKQGRTIDVTSDQTVLSCAKKAGVKIPSSCSNGLCGTCKSKLVSGTVDMNHNGGIREREINAGFFLPCCSKPLSDLVIER</sequence>
<name>A0AAE2SZ54_RHILE</name>
<proteinExistence type="inferred from homology"/>
<evidence type="ECO:0000256" key="1">
    <source>
        <dbReference type="ARBA" id="ARBA00001974"/>
    </source>
</evidence>
<evidence type="ECO:0000256" key="9">
    <source>
        <dbReference type="ARBA" id="ARBA00061434"/>
    </source>
</evidence>
<keyword evidence="4" id="KW-0479">Metal-binding</keyword>
<evidence type="ECO:0000256" key="8">
    <source>
        <dbReference type="ARBA" id="ARBA00023014"/>
    </source>
</evidence>
<dbReference type="SUPFAM" id="SSF54292">
    <property type="entry name" value="2Fe-2S ferredoxin-like"/>
    <property type="match status" value="1"/>
</dbReference>
<keyword evidence="5" id="KW-0274">FAD</keyword>
<gene>
    <name evidence="12" type="ORF">GGE16_005851</name>
</gene>
<evidence type="ECO:0000256" key="4">
    <source>
        <dbReference type="ARBA" id="ARBA00022723"/>
    </source>
</evidence>
<dbReference type="Gene3D" id="3.40.50.80">
    <property type="entry name" value="Nucleotide-binding domain of ferredoxin-NADP reductase (FNR) module"/>
    <property type="match status" value="1"/>
</dbReference>
<evidence type="ECO:0000259" key="11">
    <source>
        <dbReference type="PROSITE" id="PS51384"/>
    </source>
</evidence>
<dbReference type="SUPFAM" id="SSF63380">
    <property type="entry name" value="Riboflavin synthase domain-like"/>
    <property type="match status" value="1"/>
</dbReference>
<evidence type="ECO:0000256" key="2">
    <source>
        <dbReference type="ARBA" id="ARBA00022630"/>
    </source>
</evidence>